<dbReference type="SUPFAM" id="SSF52317">
    <property type="entry name" value="Class I glutamine amidotransferase-like"/>
    <property type="match status" value="1"/>
</dbReference>
<dbReference type="CDD" id="cd01741">
    <property type="entry name" value="GATase1_1"/>
    <property type="match status" value="1"/>
</dbReference>
<dbReference type="InterPro" id="IPR029062">
    <property type="entry name" value="Class_I_gatase-like"/>
</dbReference>
<evidence type="ECO:0000313" key="2">
    <source>
        <dbReference type="EMBL" id="VAW19531.1"/>
    </source>
</evidence>
<protein>
    <submittedName>
        <fullName evidence="2">Glutamine amidotransferase, class I</fullName>
        <ecNumber evidence="2">6.3.5.2</ecNumber>
    </submittedName>
</protein>
<dbReference type="GO" id="GO:0005829">
    <property type="term" value="C:cytosol"/>
    <property type="evidence" value="ECO:0007669"/>
    <property type="project" value="TreeGrafter"/>
</dbReference>
<dbReference type="GO" id="GO:0003922">
    <property type="term" value="F:GMP synthase (glutamine-hydrolyzing) activity"/>
    <property type="evidence" value="ECO:0007669"/>
    <property type="project" value="UniProtKB-EC"/>
</dbReference>
<dbReference type="InterPro" id="IPR044992">
    <property type="entry name" value="ChyE-like"/>
</dbReference>
<feature type="domain" description="Glutamine amidotransferase" evidence="1">
    <location>
        <begin position="28"/>
        <end position="189"/>
    </location>
</feature>
<dbReference type="GO" id="GO:0016740">
    <property type="term" value="F:transferase activity"/>
    <property type="evidence" value="ECO:0007669"/>
    <property type="project" value="UniProtKB-KW"/>
</dbReference>
<dbReference type="PANTHER" id="PTHR42695">
    <property type="entry name" value="GLUTAMINE AMIDOTRANSFERASE YLR126C-RELATED"/>
    <property type="match status" value="1"/>
</dbReference>
<dbReference type="Gene3D" id="3.40.50.880">
    <property type="match status" value="1"/>
</dbReference>
<dbReference type="EMBL" id="UOEQ01000224">
    <property type="protein sequence ID" value="VAW19531.1"/>
    <property type="molecule type" value="Genomic_DNA"/>
</dbReference>
<keyword evidence="2" id="KW-0808">Transferase</keyword>
<evidence type="ECO:0000259" key="1">
    <source>
        <dbReference type="Pfam" id="PF00117"/>
    </source>
</evidence>
<dbReference type="Pfam" id="PF00117">
    <property type="entry name" value="GATase"/>
    <property type="match status" value="1"/>
</dbReference>
<organism evidence="2">
    <name type="scientific">hydrothermal vent metagenome</name>
    <dbReference type="NCBI Taxonomy" id="652676"/>
    <lineage>
        <taxon>unclassified sequences</taxon>
        <taxon>metagenomes</taxon>
        <taxon>ecological metagenomes</taxon>
    </lineage>
</organism>
<dbReference type="EC" id="6.3.5.2" evidence="2"/>
<reference evidence="2" key="1">
    <citation type="submission" date="2018-06" db="EMBL/GenBank/DDBJ databases">
        <authorList>
            <person name="Zhirakovskaya E."/>
        </authorList>
    </citation>
    <scope>NUCLEOTIDE SEQUENCE</scope>
</reference>
<keyword evidence="2" id="KW-0436">Ligase</keyword>
<keyword evidence="2" id="KW-0315">Glutamine amidotransferase</keyword>
<gene>
    <name evidence="2" type="ORF">MNBD_ALPHA11-1870</name>
</gene>
<sequence>MKLTILLAGENPPALRDDFGPYADKFKRMFLQADASFSFDQIEVHAGEKIPEPKELEAVIVTGSAAGVYDDLEWMEHLRVFIRKAHDANLPMLGICFGHQIIADALGGKVIKSPKGWGLGRHVYQMQTVPDFFPDSTENIAIAASHKDQVVTPPAGAKVFLSSNFTPNAGLLYANGTTMSMQPHPEFEIEYSGAIFELRRGNPLSEDEVEAAIKSLQNPIDNDLVGLALAGFFKSAKKLSR</sequence>
<dbReference type="InterPro" id="IPR017926">
    <property type="entry name" value="GATASE"/>
</dbReference>
<accession>A0A3B0TLH0</accession>
<proteinExistence type="predicted"/>
<dbReference type="AlphaFoldDB" id="A0A3B0TLH0"/>
<dbReference type="PROSITE" id="PS51273">
    <property type="entry name" value="GATASE_TYPE_1"/>
    <property type="match status" value="1"/>
</dbReference>
<name>A0A3B0TLH0_9ZZZZ</name>
<dbReference type="PANTHER" id="PTHR42695:SF5">
    <property type="entry name" value="GLUTAMINE AMIDOTRANSFERASE YLR126C-RELATED"/>
    <property type="match status" value="1"/>
</dbReference>